<dbReference type="SMART" id="SM01375">
    <property type="entry name" value="Dynein_light"/>
    <property type="match status" value="1"/>
</dbReference>
<name>A0A4U5LZ48_STECR</name>
<dbReference type="AlphaFoldDB" id="A0A4U5LZ48"/>
<dbReference type="SUPFAM" id="SSF54648">
    <property type="entry name" value="DLC"/>
    <property type="match status" value="1"/>
</dbReference>
<dbReference type="Gene3D" id="3.30.740.10">
    <property type="entry name" value="Protein Inhibitor Of Neuronal Nitric Oxide Synthase"/>
    <property type="match status" value="1"/>
</dbReference>
<dbReference type="Proteomes" id="UP000298663">
    <property type="component" value="Unassembled WGS sequence"/>
</dbReference>
<dbReference type="STRING" id="34508.A0A4U5LZ48"/>
<dbReference type="PANTHER" id="PTHR11886">
    <property type="entry name" value="DYNEIN LIGHT CHAIN"/>
    <property type="match status" value="1"/>
</dbReference>
<dbReference type="InterPro" id="IPR037177">
    <property type="entry name" value="DLC_sf"/>
</dbReference>
<sequence length="292" mass="32909">MNPKFQNYELKSSRNKAKNSLETFLLVDVGDVVEDAGGGEESGVPFRQFCFFRLHQRRARLRTSQEEFRSLVRGTGGFGVAALREAVADVEAVIPAEGVDGLVGGRFEALVGGLRASREVGDITGRIRGDEGEREEEQIGQRRHDHLGQLEEVEMRLNYESGSTARVLLRLVLRYFIHVSSSLSPRAVAPPMTSSQPKFTLDAKELRPMIQKCSMPPEMRDYAVKISSTLIMRQISDDDVAKELRTAFDHKFGRGWNVIVGRDFGEHVSFFENRFIFFYVGRSAIVIYKCLV</sequence>
<evidence type="ECO:0000313" key="2">
    <source>
        <dbReference type="Proteomes" id="UP000298663"/>
    </source>
</evidence>
<dbReference type="GO" id="GO:0045505">
    <property type="term" value="F:dynein intermediate chain binding"/>
    <property type="evidence" value="ECO:0007669"/>
    <property type="project" value="TreeGrafter"/>
</dbReference>
<reference evidence="1 2" key="2">
    <citation type="journal article" date="2019" name="G3 (Bethesda)">
        <title>Hybrid Assembly of the Genome of the Entomopathogenic Nematode Steinernema carpocapsae Identifies the X-Chromosome.</title>
        <authorList>
            <person name="Serra L."/>
            <person name="Macchietto M."/>
            <person name="Macias-Munoz A."/>
            <person name="McGill C.J."/>
            <person name="Rodriguez I.M."/>
            <person name="Rodriguez B."/>
            <person name="Murad R."/>
            <person name="Mortazavi A."/>
        </authorList>
    </citation>
    <scope>NUCLEOTIDE SEQUENCE [LARGE SCALE GENOMIC DNA]</scope>
    <source>
        <strain evidence="1 2">ALL</strain>
    </source>
</reference>
<evidence type="ECO:0000313" key="1">
    <source>
        <dbReference type="EMBL" id="TKR61552.1"/>
    </source>
</evidence>
<dbReference type="OrthoDB" id="6506078at2759"/>
<dbReference type="Pfam" id="PF01221">
    <property type="entry name" value="Dynein_light"/>
    <property type="match status" value="1"/>
</dbReference>
<dbReference type="EMBL" id="AZBU02000011">
    <property type="protein sequence ID" value="TKR61552.1"/>
    <property type="molecule type" value="Genomic_DNA"/>
</dbReference>
<accession>A0A4U5LZ48</accession>
<dbReference type="InterPro" id="IPR001372">
    <property type="entry name" value="Dynein_light_chain_typ-1/2"/>
</dbReference>
<keyword evidence="2" id="KW-1185">Reference proteome</keyword>
<evidence type="ECO:0008006" key="3">
    <source>
        <dbReference type="Google" id="ProtNLM"/>
    </source>
</evidence>
<proteinExistence type="predicted"/>
<comment type="caution">
    <text evidence="1">The sequence shown here is derived from an EMBL/GenBank/DDBJ whole genome shotgun (WGS) entry which is preliminary data.</text>
</comment>
<gene>
    <name evidence="1" type="ORF">L596_028647</name>
</gene>
<dbReference type="CDD" id="cd21450">
    <property type="entry name" value="DLC-like_DYNLL1-like"/>
    <property type="match status" value="1"/>
</dbReference>
<dbReference type="PANTHER" id="PTHR11886:SF35">
    <property type="entry name" value="DYNEIN LIGHT CHAIN"/>
    <property type="match status" value="1"/>
</dbReference>
<reference evidence="1 2" key="1">
    <citation type="journal article" date="2015" name="Genome Biol.">
        <title>Comparative genomics of Steinernema reveals deeply conserved gene regulatory networks.</title>
        <authorList>
            <person name="Dillman A.R."/>
            <person name="Macchietto M."/>
            <person name="Porter C.F."/>
            <person name="Rogers A."/>
            <person name="Williams B."/>
            <person name="Antoshechkin I."/>
            <person name="Lee M.M."/>
            <person name="Goodwin Z."/>
            <person name="Lu X."/>
            <person name="Lewis E.E."/>
            <person name="Goodrich-Blair H."/>
            <person name="Stock S.P."/>
            <person name="Adams B.J."/>
            <person name="Sternberg P.W."/>
            <person name="Mortazavi A."/>
        </authorList>
    </citation>
    <scope>NUCLEOTIDE SEQUENCE [LARGE SCALE GENOMIC DNA]</scope>
    <source>
        <strain evidence="1 2">ALL</strain>
    </source>
</reference>
<dbReference type="GO" id="GO:0007017">
    <property type="term" value="P:microtubule-based process"/>
    <property type="evidence" value="ECO:0007669"/>
    <property type="project" value="InterPro"/>
</dbReference>
<dbReference type="GO" id="GO:0005868">
    <property type="term" value="C:cytoplasmic dynein complex"/>
    <property type="evidence" value="ECO:0007669"/>
    <property type="project" value="TreeGrafter"/>
</dbReference>
<protein>
    <recommendedName>
        <fullName evidence="3">Dynein light chain</fullName>
    </recommendedName>
</protein>
<organism evidence="1 2">
    <name type="scientific">Steinernema carpocapsae</name>
    <name type="common">Entomopathogenic nematode</name>
    <dbReference type="NCBI Taxonomy" id="34508"/>
    <lineage>
        <taxon>Eukaryota</taxon>
        <taxon>Metazoa</taxon>
        <taxon>Ecdysozoa</taxon>
        <taxon>Nematoda</taxon>
        <taxon>Chromadorea</taxon>
        <taxon>Rhabditida</taxon>
        <taxon>Tylenchina</taxon>
        <taxon>Panagrolaimomorpha</taxon>
        <taxon>Strongyloidoidea</taxon>
        <taxon>Steinernematidae</taxon>
        <taxon>Steinernema</taxon>
    </lineage>
</organism>